<feature type="compositionally biased region" description="Low complexity" evidence="1">
    <location>
        <begin position="207"/>
        <end position="216"/>
    </location>
</feature>
<protein>
    <submittedName>
        <fullName evidence="2">G-patch domain-containing protein</fullName>
    </submittedName>
</protein>
<accession>A0A1D3D0J9</accession>
<gene>
    <name evidence="2" type="ORF">cyc_04892</name>
</gene>
<evidence type="ECO:0000313" key="3">
    <source>
        <dbReference type="Proteomes" id="UP000095192"/>
    </source>
</evidence>
<dbReference type="AlphaFoldDB" id="A0A1D3D0J9"/>
<name>A0A1D3D0J9_9EIME</name>
<evidence type="ECO:0000313" key="2">
    <source>
        <dbReference type="EMBL" id="OEH76962.1"/>
    </source>
</evidence>
<dbReference type="VEuPathDB" id="ToxoDB:cyc_04892"/>
<dbReference type="Proteomes" id="UP000095192">
    <property type="component" value="Unassembled WGS sequence"/>
</dbReference>
<proteinExistence type="predicted"/>
<sequence>MSKAFAARLLKGEGLGKTLEGMAEPIQIRRREESLGLGCESSSTKGNAEKEWGDWWKQAFNDAASKIKPAHRHEVLSASESSSSDDEYDSHTVMSRMGKPRYTARGLPLQRMQVRASCCSRKKRRQTQAEEACDQEVESSRTGSCKKRKKCREGEHQEKQLQEAAEARVSSQEKDEATDENMPSLKRQKKKKRSCSREEDEADEAETTFAALTTTTDSDEARDRKKKKRKQQVEVEAQHGEQDEETAVEERIKVKHKKKHSKRYDEDRG</sequence>
<feature type="compositionally biased region" description="Basic and acidic residues" evidence="1">
    <location>
        <begin position="152"/>
        <end position="161"/>
    </location>
</feature>
<organism evidence="2 3">
    <name type="scientific">Cyclospora cayetanensis</name>
    <dbReference type="NCBI Taxonomy" id="88456"/>
    <lineage>
        <taxon>Eukaryota</taxon>
        <taxon>Sar</taxon>
        <taxon>Alveolata</taxon>
        <taxon>Apicomplexa</taxon>
        <taxon>Conoidasida</taxon>
        <taxon>Coccidia</taxon>
        <taxon>Eucoccidiorida</taxon>
        <taxon>Eimeriorina</taxon>
        <taxon>Eimeriidae</taxon>
        <taxon>Cyclospora</taxon>
    </lineage>
</organism>
<dbReference type="EMBL" id="JROU02001269">
    <property type="protein sequence ID" value="OEH76962.1"/>
    <property type="molecule type" value="Genomic_DNA"/>
</dbReference>
<comment type="caution">
    <text evidence="2">The sequence shown here is derived from an EMBL/GenBank/DDBJ whole genome shotgun (WGS) entry which is preliminary data.</text>
</comment>
<dbReference type="InParanoid" id="A0A1D3D0J9"/>
<feature type="region of interest" description="Disordered" evidence="1">
    <location>
        <begin position="71"/>
        <end position="269"/>
    </location>
</feature>
<reference evidence="2 3" key="1">
    <citation type="journal article" date="2016" name="BMC Genomics">
        <title>Comparative genomics reveals Cyclospora cayetanensis possesses coccidia-like metabolism and invasion components but unique surface antigens.</title>
        <authorList>
            <person name="Liu S."/>
            <person name="Wang L."/>
            <person name="Zheng H."/>
            <person name="Xu Z."/>
            <person name="Roellig D.M."/>
            <person name="Li N."/>
            <person name="Frace M.A."/>
            <person name="Tang K."/>
            <person name="Arrowood M.J."/>
            <person name="Moss D.M."/>
            <person name="Zhang L."/>
            <person name="Feng Y."/>
            <person name="Xiao L."/>
        </authorList>
    </citation>
    <scope>NUCLEOTIDE SEQUENCE [LARGE SCALE GENOMIC DNA]</scope>
    <source>
        <strain evidence="2 3">CHN_HEN01</strain>
    </source>
</reference>
<feature type="compositionally biased region" description="Basic and acidic residues" evidence="1">
    <location>
        <begin position="231"/>
        <end position="241"/>
    </location>
</feature>
<evidence type="ECO:0000256" key="1">
    <source>
        <dbReference type="SAM" id="MobiDB-lite"/>
    </source>
</evidence>
<feature type="compositionally biased region" description="Basic residues" evidence="1">
    <location>
        <begin position="253"/>
        <end position="262"/>
    </location>
</feature>
<keyword evidence="3" id="KW-1185">Reference proteome</keyword>